<dbReference type="Pfam" id="PF07603">
    <property type="entry name" value="Lcl_C"/>
    <property type="match status" value="1"/>
</dbReference>
<organism evidence="3 4">
    <name type="scientific">Nitrincola nitratireducens</name>
    <dbReference type="NCBI Taxonomy" id="1229521"/>
    <lineage>
        <taxon>Bacteria</taxon>
        <taxon>Pseudomonadati</taxon>
        <taxon>Pseudomonadota</taxon>
        <taxon>Gammaproteobacteria</taxon>
        <taxon>Oceanospirillales</taxon>
        <taxon>Oceanospirillaceae</taxon>
        <taxon>Nitrincola</taxon>
    </lineage>
</organism>
<feature type="domain" description="FHA" evidence="2">
    <location>
        <begin position="7"/>
        <end position="60"/>
    </location>
</feature>
<accession>W9UYU9</accession>
<gene>
    <name evidence="3" type="ORF">D791_03993</name>
</gene>
<keyword evidence="4" id="KW-1185">Reference proteome</keyword>
<comment type="caution">
    <text evidence="3">The sequence shown here is derived from an EMBL/GenBank/DDBJ whole genome shotgun (WGS) entry which is preliminary data.</text>
</comment>
<dbReference type="Pfam" id="PF00498">
    <property type="entry name" value="FHA"/>
    <property type="match status" value="1"/>
</dbReference>
<evidence type="ECO:0000256" key="1">
    <source>
        <dbReference type="SAM" id="Phobius"/>
    </source>
</evidence>
<evidence type="ECO:0000259" key="2">
    <source>
        <dbReference type="PROSITE" id="PS50006"/>
    </source>
</evidence>
<dbReference type="InterPro" id="IPR000253">
    <property type="entry name" value="FHA_dom"/>
</dbReference>
<dbReference type="SUPFAM" id="SSF49879">
    <property type="entry name" value="SMAD/FHA domain"/>
    <property type="match status" value="1"/>
</dbReference>
<dbReference type="CDD" id="cd00060">
    <property type="entry name" value="FHA"/>
    <property type="match status" value="1"/>
</dbReference>
<reference evidence="4" key="1">
    <citation type="submission" date="2012-11" db="EMBL/GenBank/DDBJ databases">
        <authorList>
            <person name="Singh A."/>
            <person name="Pinnaka A.K."/>
            <person name="Vaidya B."/>
        </authorList>
    </citation>
    <scope>NUCLEOTIDE SEQUENCE [LARGE SCALE GENOMIC DNA]</scope>
    <source>
        <strain evidence="4">AK23</strain>
    </source>
</reference>
<dbReference type="EMBL" id="AONB01000036">
    <property type="protein sequence ID" value="EXJ09087.1"/>
    <property type="molecule type" value="Genomic_DNA"/>
</dbReference>
<feature type="transmembrane region" description="Helical" evidence="1">
    <location>
        <begin position="117"/>
        <end position="135"/>
    </location>
</feature>
<dbReference type="PANTHER" id="PTHR35812:SF1">
    <property type="entry name" value="LIPOPROTEIN"/>
    <property type="match status" value="1"/>
</dbReference>
<evidence type="ECO:0000313" key="4">
    <source>
        <dbReference type="Proteomes" id="UP000019464"/>
    </source>
</evidence>
<dbReference type="RefSeq" id="WP_051514683.1">
    <property type="nucleotide sequence ID" value="NZ_AONB01000036.1"/>
</dbReference>
<sequence>MAKEIKVKIGRYYGAEVDLNIDNDSVSRVHAEAWYEPALEMVVVKDLGSVNGTKPSGESKIAGDTIRVGYGGGVSLGEVELHYDQLKSCIDAKVAKINEAQLKQQQIEVKKRQRSRLLIGTLTGLVIVITGFFYFKLSANKQSVEASVEELARALKEVDVLMRNPPVVELEVMHSHEMINSFIAYTDGTAIDTRTGLMWSRCLLGQTWQEANKSCEGSAATYRGDRSIAAAEIANQATQIGKSNWRVPNRTELLTLVQGIEPNDYEAVFSNDPMGFVWSSTVKRNAHSHWNVNFADNNMYWNTNGYLHYVRLVRNVD</sequence>
<dbReference type="OrthoDB" id="9793251at2"/>
<reference evidence="3 4" key="2">
    <citation type="journal article" date="2015" name="Syst. Appl. Microbiol.">
        <title>Nitrincola nitratireducens sp. nov. isolated from a haloalkaline crater lake.</title>
        <authorList>
            <person name="Singh A."/>
            <person name="Vaidya B."/>
            <person name="Tanuku N.R."/>
            <person name="Pinnaka A.K."/>
        </authorList>
    </citation>
    <scope>NUCLEOTIDE SEQUENCE [LARGE SCALE GENOMIC DNA]</scope>
    <source>
        <strain evidence="3 4">AK23</strain>
    </source>
</reference>
<dbReference type="PANTHER" id="PTHR35812">
    <property type="entry name" value="LIPOPROTEIN"/>
    <property type="match status" value="1"/>
</dbReference>
<proteinExistence type="predicted"/>
<dbReference type="AlphaFoldDB" id="W9UYU9"/>
<keyword evidence="1" id="KW-0812">Transmembrane</keyword>
<protein>
    <recommendedName>
        <fullName evidence="2">FHA domain-containing protein</fullName>
    </recommendedName>
</protein>
<dbReference type="Proteomes" id="UP000019464">
    <property type="component" value="Unassembled WGS sequence"/>
</dbReference>
<dbReference type="STRING" id="1229521.D791_03993"/>
<keyword evidence="1" id="KW-1133">Transmembrane helix</keyword>
<dbReference type="Gene3D" id="2.60.200.20">
    <property type="match status" value="1"/>
</dbReference>
<dbReference type="InterPro" id="IPR008984">
    <property type="entry name" value="SMAD_FHA_dom_sf"/>
</dbReference>
<name>W9UYU9_9GAMM</name>
<dbReference type="PROSITE" id="PS50006">
    <property type="entry name" value="FHA_DOMAIN"/>
    <property type="match status" value="1"/>
</dbReference>
<keyword evidence="1" id="KW-0472">Membrane</keyword>
<evidence type="ECO:0000313" key="3">
    <source>
        <dbReference type="EMBL" id="EXJ09087.1"/>
    </source>
</evidence>
<dbReference type="InterPro" id="IPR011460">
    <property type="entry name" value="Lcl_C"/>
</dbReference>